<proteinExistence type="predicted"/>
<dbReference type="AlphaFoldDB" id="G9NY43"/>
<dbReference type="HOGENOM" id="CLU_3014443_0_0_1"/>
<reference evidence="1 2" key="1">
    <citation type="journal article" date="2011" name="Genome Biol.">
        <title>Comparative genome sequence analysis underscores mycoparasitism as the ancestral life style of Trichoderma.</title>
        <authorList>
            <person name="Kubicek C.P."/>
            <person name="Herrera-Estrella A."/>
            <person name="Seidl-Seiboth V."/>
            <person name="Martinez D.A."/>
            <person name="Druzhinina I.S."/>
            <person name="Thon M."/>
            <person name="Zeilinger S."/>
            <person name="Casas-Flores S."/>
            <person name="Horwitz B.A."/>
            <person name="Mukherjee P.K."/>
            <person name="Mukherjee M."/>
            <person name="Kredics L."/>
            <person name="Alcaraz L.D."/>
            <person name="Aerts A."/>
            <person name="Antal Z."/>
            <person name="Atanasova L."/>
            <person name="Cervantes-Badillo M.G."/>
            <person name="Challacombe J."/>
            <person name="Chertkov O."/>
            <person name="McCluskey K."/>
            <person name="Coulpier F."/>
            <person name="Deshpande N."/>
            <person name="von Doehren H."/>
            <person name="Ebbole D.J."/>
            <person name="Esquivel-Naranjo E.U."/>
            <person name="Fekete E."/>
            <person name="Flipphi M."/>
            <person name="Glaser F."/>
            <person name="Gomez-Rodriguez E.Y."/>
            <person name="Gruber S."/>
            <person name="Han C."/>
            <person name="Henrissat B."/>
            <person name="Hermosa R."/>
            <person name="Hernandez-Onate M."/>
            <person name="Karaffa L."/>
            <person name="Kosti I."/>
            <person name="Le Crom S."/>
            <person name="Lindquist E."/>
            <person name="Lucas S."/>
            <person name="Luebeck M."/>
            <person name="Luebeck P.S."/>
            <person name="Margeot A."/>
            <person name="Metz B."/>
            <person name="Misra M."/>
            <person name="Nevalainen H."/>
            <person name="Omann M."/>
            <person name="Packer N."/>
            <person name="Perrone G."/>
            <person name="Uresti-Rivera E.E."/>
            <person name="Salamov A."/>
            <person name="Schmoll M."/>
            <person name="Seiboth B."/>
            <person name="Shapiro H."/>
            <person name="Sukno S."/>
            <person name="Tamayo-Ramos J.A."/>
            <person name="Tisch D."/>
            <person name="Wiest A."/>
            <person name="Wilkinson H.H."/>
            <person name="Zhang M."/>
            <person name="Coutinho P.M."/>
            <person name="Kenerley C.M."/>
            <person name="Monte E."/>
            <person name="Baker S.E."/>
            <person name="Grigoriev I.V."/>
        </authorList>
    </citation>
    <scope>NUCLEOTIDE SEQUENCE [LARGE SCALE GENOMIC DNA]</scope>
    <source>
        <strain evidence="2">ATCC 20476 / IMI 206040</strain>
    </source>
</reference>
<organism evidence="1 2">
    <name type="scientific">Hypocrea atroviridis (strain ATCC 20476 / IMI 206040)</name>
    <name type="common">Trichoderma atroviride</name>
    <dbReference type="NCBI Taxonomy" id="452589"/>
    <lineage>
        <taxon>Eukaryota</taxon>
        <taxon>Fungi</taxon>
        <taxon>Dikarya</taxon>
        <taxon>Ascomycota</taxon>
        <taxon>Pezizomycotina</taxon>
        <taxon>Sordariomycetes</taxon>
        <taxon>Hypocreomycetidae</taxon>
        <taxon>Hypocreales</taxon>
        <taxon>Hypocreaceae</taxon>
        <taxon>Trichoderma</taxon>
    </lineage>
</organism>
<keyword evidence="2" id="KW-1185">Reference proteome</keyword>
<dbReference type="Proteomes" id="UP000005426">
    <property type="component" value="Unassembled WGS sequence"/>
</dbReference>
<gene>
    <name evidence="1" type="ORF">TRIATDRAFT_300602</name>
</gene>
<accession>G9NY43</accession>
<evidence type="ECO:0000313" key="2">
    <source>
        <dbReference type="Proteomes" id="UP000005426"/>
    </source>
</evidence>
<name>G9NY43_HYPAI</name>
<protein>
    <submittedName>
        <fullName evidence="1">Uncharacterized protein</fullName>
    </submittedName>
</protein>
<comment type="caution">
    <text evidence="1">The sequence shown here is derived from an EMBL/GenBank/DDBJ whole genome shotgun (WGS) entry which is preliminary data.</text>
</comment>
<evidence type="ECO:0000313" key="1">
    <source>
        <dbReference type="EMBL" id="EHK44371.1"/>
    </source>
</evidence>
<dbReference type="EMBL" id="ABDG02000025">
    <property type="protein sequence ID" value="EHK44371.1"/>
    <property type="molecule type" value="Genomic_DNA"/>
</dbReference>
<sequence length="56" mass="6336">MSQLAHHHKTHSSTNLASHNVRCVAAQLRAMYANVKKLSFSLFFNPIPCLRLKVMS</sequence>